<dbReference type="Proteomes" id="UP000501669">
    <property type="component" value="Chromosome"/>
</dbReference>
<evidence type="ECO:0000313" key="2">
    <source>
        <dbReference type="Proteomes" id="UP000501669"/>
    </source>
</evidence>
<dbReference type="RefSeq" id="WP_169431103.1">
    <property type="nucleotide sequence ID" value="NZ_CP027561.1"/>
</dbReference>
<protein>
    <submittedName>
        <fullName evidence="1">Uncharacterized protein</fullName>
    </submittedName>
</protein>
<accession>A0A7Z3C7E7</accession>
<gene>
    <name evidence="1" type="ORF">C6Y56_18760</name>
</gene>
<name>A0A7Z3C7E7_PSEFL</name>
<sequence>MSDITFPGAINGVITCLSDPMNGIRVKIGPLTGAQIGGVLKITWQGYSDPSGTVPIPGTQTSRNHFITQNDVDNGLEKTIGDWHAHIKPIQTGSARVGYTINGGGEKNALAAVRLLNPIGQSCDEV</sequence>
<reference evidence="1 2" key="1">
    <citation type="submission" date="2018-03" db="EMBL/GenBank/DDBJ databases">
        <title>Complete genome sequence of Pseudomonas fluorescens sp. G7.</title>
        <authorList>
            <person name="Gao C.-H."/>
            <person name="Li Z."/>
            <person name="Cai P."/>
        </authorList>
    </citation>
    <scope>NUCLEOTIDE SEQUENCE [LARGE SCALE GENOMIC DNA]</scope>
    <source>
        <strain evidence="1 2">G7</strain>
    </source>
</reference>
<evidence type="ECO:0000313" key="1">
    <source>
        <dbReference type="EMBL" id="QJP96513.1"/>
    </source>
</evidence>
<organism evidence="1 2">
    <name type="scientific">Pseudomonas fluorescens</name>
    <dbReference type="NCBI Taxonomy" id="294"/>
    <lineage>
        <taxon>Bacteria</taxon>
        <taxon>Pseudomonadati</taxon>
        <taxon>Pseudomonadota</taxon>
        <taxon>Gammaproteobacteria</taxon>
        <taxon>Pseudomonadales</taxon>
        <taxon>Pseudomonadaceae</taxon>
        <taxon>Pseudomonas</taxon>
    </lineage>
</organism>
<proteinExistence type="predicted"/>
<dbReference type="EMBL" id="CP027561">
    <property type="protein sequence ID" value="QJP96513.1"/>
    <property type="molecule type" value="Genomic_DNA"/>
</dbReference>
<dbReference type="AlphaFoldDB" id="A0A7Z3C7E7"/>